<evidence type="ECO:0000259" key="11">
    <source>
        <dbReference type="Pfam" id="PF18127"/>
    </source>
</evidence>
<dbReference type="GO" id="GO:0009435">
    <property type="term" value="P:NAD+ biosynthetic process"/>
    <property type="evidence" value="ECO:0007669"/>
    <property type="project" value="InterPro"/>
</dbReference>
<organism evidence="12 13">
    <name type="scientific">Ostreibacterium oceani</name>
    <dbReference type="NCBI Taxonomy" id="2654998"/>
    <lineage>
        <taxon>Bacteria</taxon>
        <taxon>Pseudomonadati</taxon>
        <taxon>Pseudomonadota</taxon>
        <taxon>Gammaproteobacteria</taxon>
        <taxon>Cardiobacteriales</taxon>
        <taxon>Ostreibacteriaceae</taxon>
        <taxon>Ostreibacterium</taxon>
    </lineage>
</organism>
<dbReference type="GO" id="GO:0047280">
    <property type="term" value="F:nicotinamide phosphoribosyltransferase activity"/>
    <property type="evidence" value="ECO:0007669"/>
    <property type="project" value="UniProtKB-EC"/>
</dbReference>
<evidence type="ECO:0000256" key="8">
    <source>
        <dbReference type="ARBA" id="ARBA00047835"/>
    </source>
</evidence>
<gene>
    <name evidence="12" type="ORF">GCU85_00190</name>
</gene>
<feature type="domain" description="Nicotinamide phosphoribosyltransferase N-terminal" evidence="11">
    <location>
        <begin position="6"/>
        <end position="97"/>
    </location>
</feature>
<evidence type="ECO:0000256" key="1">
    <source>
        <dbReference type="ARBA" id="ARBA00010897"/>
    </source>
</evidence>
<feature type="binding site" evidence="9">
    <location>
        <position position="364"/>
    </location>
    <ligand>
        <name>beta-nicotinamide D-ribonucleotide</name>
        <dbReference type="ChEBI" id="CHEBI:14649"/>
    </ligand>
</feature>
<evidence type="ECO:0000256" key="9">
    <source>
        <dbReference type="PIRSR" id="PIRSR005943-1"/>
    </source>
</evidence>
<dbReference type="InterPro" id="IPR013785">
    <property type="entry name" value="Aldolase_TIM"/>
</dbReference>
<dbReference type="GO" id="GO:0016874">
    <property type="term" value="F:ligase activity"/>
    <property type="evidence" value="ECO:0007669"/>
    <property type="project" value="UniProtKB-KW"/>
</dbReference>
<comment type="pathway">
    <text evidence="5">Cofactor biosynthesis; NAD(+) biosynthesis; nicotinamide D-ribonucleotide from 5-phospho-alpha-D-ribose 1-diphosphate and nicotinamide: step 1/1.</text>
</comment>
<comment type="catalytic activity">
    <reaction evidence="8">
        <text>beta-nicotinamide D-ribonucleotide + diphosphate = 5-phospho-alpha-D-ribose 1-diphosphate + nicotinamide + H(+)</text>
        <dbReference type="Rhea" id="RHEA:16149"/>
        <dbReference type="ChEBI" id="CHEBI:14649"/>
        <dbReference type="ChEBI" id="CHEBI:15378"/>
        <dbReference type="ChEBI" id="CHEBI:17154"/>
        <dbReference type="ChEBI" id="CHEBI:33019"/>
        <dbReference type="ChEBI" id="CHEBI:58017"/>
        <dbReference type="EC" id="2.4.2.12"/>
    </reaction>
    <physiologicalReaction direction="right-to-left" evidence="8">
        <dbReference type="Rhea" id="RHEA:16151"/>
    </physiologicalReaction>
</comment>
<dbReference type="Gene3D" id="3.20.20.70">
    <property type="entry name" value="Aldolase class I"/>
    <property type="match status" value="1"/>
</dbReference>
<accession>A0A6N7ERI8</accession>
<dbReference type="InterPro" id="IPR016471">
    <property type="entry name" value="Nicotinamide_PRibTrfase"/>
</dbReference>
<comment type="caution">
    <text evidence="12">The sequence shown here is derived from an EMBL/GenBank/DDBJ whole genome shotgun (WGS) entry which is preliminary data.</text>
</comment>
<reference evidence="12 13" key="1">
    <citation type="submission" date="2019-10" db="EMBL/GenBank/DDBJ databases">
        <title>Cardiobacteriales fam. a chemoheterotrophic member of the order Cardiobacteriales, and proposal of Cardiobacteriales fam. nov.</title>
        <authorList>
            <person name="Wang C."/>
        </authorList>
    </citation>
    <scope>NUCLEOTIDE SEQUENCE [LARGE SCALE GENOMIC DNA]</scope>
    <source>
        <strain evidence="12 13">ML27</strain>
    </source>
</reference>
<evidence type="ECO:0000256" key="7">
    <source>
        <dbReference type="ARBA" id="ARBA00035036"/>
    </source>
</evidence>
<comment type="similarity">
    <text evidence="1">Belongs to the NAPRTase family.</text>
</comment>
<keyword evidence="4 12" id="KW-0808">Transferase</keyword>
<feature type="binding site" evidence="9">
    <location>
        <begin position="291"/>
        <end position="293"/>
    </location>
    <ligand>
        <name>beta-nicotinamide D-ribonucleotide</name>
        <dbReference type="ChEBI" id="CHEBI:14649"/>
    </ligand>
</feature>
<dbReference type="PIRSF" id="PIRSF005943">
    <property type="entry name" value="NMPRT"/>
    <property type="match status" value="1"/>
</dbReference>
<dbReference type="Proteomes" id="UP000471298">
    <property type="component" value="Unassembled WGS sequence"/>
</dbReference>
<dbReference type="InterPro" id="IPR041529">
    <property type="entry name" value="DUF5598"/>
</dbReference>
<evidence type="ECO:0000313" key="12">
    <source>
        <dbReference type="EMBL" id="MPV85151.1"/>
    </source>
</evidence>
<dbReference type="PANTHER" id="PTHR43816:SF1">
    <property type="entry name" value="NICOTINAMIDE PHOSPHORIBOSYLTRANSFERASE"/>
    <property type="match status" value="1"/>
</dbReference>
<evidence type="ECO:0000256" key="6">
    <source>
        <dbReference type="ARBA" id="ARBA00035024"/>
    </source>
</evidence>
<dbReference type="InterPro" id="IPR036068">
    <property type="entry name" value="Nicotinate_pribotase-like_C"/>
</dbReference>
<name>A0A6N7ERI8_9GAMM</name>
<dbReference type="AlphaFoldDB" id="A0A6N7ERI8"/>
<evidence type="ECO:0000256" key="4">
    <source>
        <dbReference type="ARBA" id="ARBA00022679"/>
    </source>
</evidence>
<protein>
    <recommendedName>
        <fullName evidence="7">Nicotinamide phosphoribosyltransferase</fullName>
        <ecNumber evidence="6">2.4.2.12</ecNumber>
    </recommendedName>
</protein>
<dbReference type="Pfam" id="PF18127">
    <property type="entry name" value="NAMPT_N"/>
    <property type="match status" value="1"/>
</dbReference>
<feature type="binding site" evidence="9">
    <location>
        <position position="178"/>
    </location>
    <ligand>
        <name>diphosphate</name>
        <dbReference type="ChEBI" id="CHEBI:33019"/>
    </ligand>
</feature>
<dbReference type="SUPFAM" id="SSF51690">
    <property type="entry name" value="Nicotinate/Quinolinate PRTase C-terminal domain-like"/>
    <property type="match status" value="1"/>
</dbReference>
<dbReference type="RefSeq" id="WP_152808131.1">
    <property type="nucleotide sequence ID" value="NZ_WHNW01000001.1"/>
</dbReference>
<feature type="binding site" evidence="9">
    <location>
        <begin position="333"/>
        <end position="334"/>
    </location>
    <ligand>
        <name>beta-nicotinamide D-ribonucleotide</name>
        <dbReference type="ChEBI" id="CHEBI:14649"/>
    </ligand>
</feature>
<feature type="binding site" evidence="9">
    <location>
        <position position="201"/>
    </location>
    <ligand>
        <name>beta-nicotinamide D-ribonucleotide</name>
        <dbReference type="ChEBI" id="CHEBI:14649"/>
    </ligand>
</feature>
<keyword evidence="12" id="KW-0436">Ligase</keyword>
<keyword evidence="3 12" id="KW-0328">Glycosyltransferase</keyword>
<feature type="binding site" evidence="9">
    <location>
        <position position="227"/>
    </location>
    <ligand>
        <name>diphosphate</name>
        <dbReference type="ChEBI" id="CHEBI:33019"/>
    </ligand>
</feature>
<dbReference type="InterPro" id="IPR041525">
    <property type="entry name" value="N/Namide_PRibTrfase"/>
</dbReference>
<proteinExistence type="inferred from homology"/>
<evidence type="ECO:0000259" key="10">
    <source>
        <dbReference type="Pfam" id="PF04095"/>
    </source>
</evidence>
<evidence type="ECO:0000256" key="3">
    <source>
        <dbReference type="ARBA" id="ARBA00022676"/>
    </source>
</evidence>
<dbReference type="PANTHER" id="PTHR43816">
    <property type="entry name" value="NICOTINAMIDE PHOSPHORIBOSYLTRANSFERASE"/>
    <property type="match status" value="1"/>
</dbReference>
<keyword evidence="13" id="KW-1185">Reference proteome</keyword>
<sequence length="463" mass="51922">MNINPILNIDSYKASHYLQYPPQTEYVSSYLESRGGKYADGVFFGLQIFLKQYLCQPITAANIDEAESILTAHGLPFCRENWTYILNKHQGYFPLRIQAVPEGYIIPTQNVLCQVINTDPMCGWLTSYIETALLRAIWYPTTVATISWHCRQVIYKYLLETADNTDGIDFKLHDFGARGVSSTESAAIGGLAHLVNFKGTDTVPALVLAQSIYGESMAGFSIPAAEHSTMTAWGQSREKEAYENMIDTFGGKGKAVAVVSDSYDLWHAIDHIWGELLHDKVTNNQGTIVIRPDSGDPVRTSLEAIERLMDKFGYHINSKGYRQLPDYIRLIQGDGINAESLGHILKTLKNNKISAENIAFGMGGSLLQKMNRDTMRFAMKASYACVAGQWRDVFKDPVTDSGKRSKRGRLALIKTETGYNTIRQEDLKPDQQDELTVVFENGQLTKAWSLETIRRRAQGVIDF</sequence>
<dbReference type="Pfam" id="PF04095">
    <property type="entry name" value="NAPRTase"/>
    <property type="match status" value="1"/>
</dbReference>
<feature type="binding site" evidence="9">
    <location>
        <position position="372"/>
    </location>
    <ligand>
        <name>beta-nicotinamide D-ribonucleotide</name>
        <dbReference type="ChEBI" id="CHEBI:14649"/>
    </ligand>
</feature>
<dbReference type="EMBL" id="WHNW01000001">
    <property type="protein sequence ID" value="MPV85151.1"/>
    <property type="molecule type" value="Genomic_DNA"/>
</dbReference>
<keyword evidence="2" id="KW-0662">Pyridine nucleotide biosynthesis</keyword>
<evidence type="ECO:0000256" key="5">
    <source>
        <dbReference type="ARBA" id="ARBA00035007"/>
    </source>
</evidence>
<evidence type="ECO:0000256" key="2">
    <source>
        <dbReference type="ARBA" id="ARBA00022642"/>
    </source>
</evidence>
<evidence type="ECO:0000313" key="13">
    <source>
        <dbReference type="Proteomes" id="UP000471298"/>
    </source>
</evidence>
<feature type="binding site" evidence="9">
    <location>
        <position position="291"/>
    </location>
    <ligand>
        <name>diphosphate</name>
        <dbReference type="ChEBI" id="CHEBI:33019"/>
    </ligand>
</feature>
<dbReference type="CDD" id="cd01569">
    <property type="entry name" value="PBEF_like"/>
    <property type="match status" value="1"/>
</dbReference>
<dbReference type="NCBIfam" id="NF006629">
    <property type="entry name" value="PRK09198.1"/>
    <property type="match status" value="1"/>
</dbReference>
<dbReference type="InParanoid" id="A0A6N7ERI8"/>
<feature type="domain" description="Nicotinate/nicotinamide phosphoribosyltransferase" evidence="10">
    <location>
        <begin position="170"/>
        <end position="424"/>
    </location>
</feature>
<dbReference type="EC" id="2.4.2.12" evidence="6"/>